<dbReference type="PANTHER" id="PTHR10641:SF622">
    <property type="entry name" value="TRANSCRIPTION FACTOR MYB17"/>
    <property type="match status" value="1"/>
</dbReference>
<dbReference type="Gene3D" id="1.10.10.60">
    <property type="entry name" value="Homeodomain-like"/>
    <property type="match status" value="2"/>
</dbReference>
<evidence type="ECO:0000313" key="11">
    <source>
        <dbReference type="Proteomes" id="UP000243459"/>
    </source>
</evidence>
<proteinExistence type="predicted"/>
<dbReference type="Proteomes" id="UP000243459">
    <property type="component" value="Chromosome 4"/>
</dbReference>
<feature type="domain" description="HTH myb-type" evidence="9">
    <location>
        <begin position="13"/>
        <end position="62"/>
    </location>
</feature>
<evidence type="ECO:0000256" key="1">
    <source>
        <dbReference type="ARBA" id="ARBA00004123"/>
    </source>
</evidence>
<evidence type="ECO:0000259" key="9">
    <source>
        <dbReference type="PROSITE" id="PS51294"/>
    </source>
</evidence>
<evidence type="ECO:0000313" key="10">
    <source>
        <dbReference type="EMBL" id="ONK71436.1"/>
    </source>
</evidence>
<dbReference type="InterPro" id="IPR009057">
    <property type="entry name" value="Homeodomain-like_sf"/>
</dbReference>
<evidence type="ECO:0000256" key="4">
    <source>
        <dbReference type="ARBA" id="ARBA00023125"/>
    </source>
</evidence>
<accession>A0A5P1EZA7</accession>
<name>A0A5P1EZA7_ASPOF</name>
<dbReference type="InterPro" id="IPR001005">
    <property type="entry name" value="SANT/Myb"/>
</dbReference>
<feature type="domain" description="Myb-like" evidence="8">
    <location>
        <begin position="10"/>
        <end position="62"/>
    </location>
</feature>
<keyword evidence="2" id="KW-0677">Repeat</keyword>
<keyword evidence="5" id="KW-0804">Transcription</keyword>
<dbReference type="Pfam" id="PF00249">
    <property type="entry name" value="Myb_DNA-binding"/>
    <property type="match status" value="2"/>
</dbReference>
<comment type="subcellular location">
    <subcellularLocation>
        <location evidence="1">Nucleus</location>
    </subcellularLocation>
</comment>
<evidence type="ECO:0000256" key="7">
    <source>
        <dbReference type="SAM" id="MobiDB-lite"/>
    </source>
</evidence>
<evidence type="ECO:0000256" key="5">
    <source>
        <dbReference type="ARBA" id="ARBA00023163"/>
    </source>
</evidence>
<evidence type="ECO:0000256" key="2">
    <source>
        <dbReference type="ARBA" id="ARBA00022737"/>
    </source>
</evidence>
<feature type="region of interest" description="Disordered" evidence="7">
    <location>
        <begin position="239"/>
        <end position="291"/>
    </location>
</feature>
<dbReference type="GO" id="GO:0005634">
    <property type="term" value="C:nucleus"/>
    <property type="evidence" value="ECO:0007669"/>
    <property type="project" value="UniProtKB-SubCell"/>
</dbReference>
<dbReference type="FunFam" id="1.10.10.60:FF:000198">
    <property type="entry name" value="MYB transcription factor"/>
    <property type="match status" value="1"/>
</dbReference>
<dbReference type="SUPFAM" id="SSF46689">
    <property type="entry name" value="Homeodomain-like"/>
    <property type="match status" value="1"/>
</dbReference>
<dbReference type="GO" id="GO:0003677">
    <property type="term" value="F:DNA binding"/>
    <property type="evidence" value="ECO:0007669"/>
    <property type="project" value="UniProtKB-KW"/>
</dbReference>
<feature type="compositionally biased region" description="Basic and acidic residues" evidence="7">
    <location>
        <begin position="267"/>
        <end position="277"/>
    </location>
</feature>
<dbReference type="AlphaFoldDB" id="A0A5P1EZA7"/>
<dbReference type="GO" id="GO:0009909">
    <property type="term" value="P:regulation of flower development"/>
    <property type="evidence" value="ECO:0007669"/>
    <property type="project" value="EnsemblPlants"/>
</dbReference>
<keyword evidence="6" id="KW-0539">Nucleus</keyword>
<dbReference type="OMA" id="DMAGDEM"/>
<dbReference type="FunFam" id="1.10.10.60:FF:000001">
    <property type="entry name" value="MYB-related transcription factor"/>
    <property type="match status" value="1"/>
</dbReference>
<keyword evidence="4" id="KW-0238">DNA-binding</keyword>
<evidence type="ECO:0000256" key="3">
    <source>
        <dbReference type="ARBA" id="ARBA00023015"/>
    </source>
</evidence>
<dbReference type="InterPro" id="IPR015495">
    <property type="entry name" value="Myb_TF_plants"/>
</dbReference>
<dbReference type="PANTHER" id="PTHR10641">
    <property type="entry name" value="MYB FAMILY TRANSCRIPTION FACTOR"/>
    <property type="match status" value="1"/>
</dbReference>
<gene>
    <name evidence="10" type="ORF">A4U43_C04F8550</name>
</gene>
<sequence>MGRSPCCDKQLGLKKGPWTPEEDKLLVDYIQAHGHGSWRFLPKLAGLQRCGKSCRLRWINYLRPDIKRGPFTQEEQKSIIQLHGIVGNKWSTIAAQLPGRTDNEVKNYWNTHLKKQLLRMGINPTLTYAPPSTSPLSPSPPNYTTSASSSSTTSSSFSAARHMAQWETARLEAEARLRLFSSPSSSAATSAATLIPTGNADNAQDVDKEPVDVFLRMWNSDVGKSFRNQNPVILALTNGEESGEAEASPSSCNTKQSSALTVSDVDEMAKEERVKEEEERDEREEAESRREDETFQFYLDLAGGDDDLGFFQTNHQSCYSFFGSELSEVSLDNDPF</sequence>
<dbReference type="PROSITE" id="PS51294">
    <property type="entry name" value="HTH_MYB"/>
    <property type="match status" value="2"/>
</dbReference>
<dbReference type="EMBL" id="CM007384">
    <property type="protein sequence ID" value="ONK71436.1"/>
    <property type="molecule type" value="Genomic_DNA"/>
</dbReference>
<feature type="region of interest" description="Disordered" evidence="7">
    <location>
        <begin position="129"/>
        <end position="156"/>
    </location>
</feature>
<organism evidence="10 11">
    <name type="scientific">Asparagus officinalis</name>
    <name type="common">Garden asparagus</name>
    <dbReference type="NCBI Taxonomy" id="4686"/>
    <lineage>
        <taxon>Eukaryota</taxon>
        <taxon>Viridiplantae</taxon>
        <taxon>Streptophyta</taxon>
        <taxon>Embryophyta</taxon>
        <taxon>Tracheophyta</taxon>
        <taxon>Spermatophyta</taxon>
        <taxon>Magnoliopsida</taxon>
        <taxon>Liliopsida</taxon>
        <taxon>Asparagales</taxon>
        <taxon>Asparagaceae</taxon>
        <taxon>Asparagoideae</taxon>
        <taxon>Asparagus</taxon>
    </lineage>
</organism>
<feature type="domain" description="Myb-like" evidence="8">
    <location>
        <begin position="63"/>
        <end position="113"/>
    </location>
</feature>
<reference evidence="11" key="1">
    <citation type="journal article" date="2017" name="Nat. Commun.">
        <title>The asparagus genome sheds light on the origin and evolution of a young Y chromosome.</title>
        <authorList>
            <person name="Harkess A."/>
            <person name="Zhou J."/>
            <person name="Xu C."/>
            <person name="Bowers J.E."/>
            <person name="Van der Hulst R."/>
            <person name="Ayyampalayam S."/>
            <person name="Mercati F."/>
            <person name="Riccardi P."/>
            <person name="McKain M.R."/>
            <person name="Kakrana A."/>
            <person name="Tang H."/>
            <person name="Ray J."/>
            <person name="Groenendijk J."/>
            <person name="Arikit S."/>
            <person name="Mathioni S.M."/>
            <person name="Nakano M."/>
            <person name="Shan H."/>
            <person name="Telgmann-Rauber A."/>
            <person name="Kanno A."/>
            <person name="Yue Z."/>
            <person name="Chen H."/>
            <person name="Li W."/>
            <person name="Chen Y."/>
            <person name="Xu X."/>
            <person name="Zhang Y."/>
            <person name="Luo S."/>
            <person name="Chen H."/>
            <person name="Gao J."/>
            <person name="Mao Z."/>
            <person name="Pires J.C."/>
            <person name="Luo M."/>
            <person name="Kudrna D."/>
            <person name="Wing R.A."/>
            <person name="Meyers B.C."/>
            <person name="Yi K."/>
            <person name="Kong H."/>
            <person name="Lavrijsen P."/>
            <person name="Sunseri F."/>
            <person name="Falavigna A."/>
            <person name="Ye Y."/>
            <person name="Leebens-Mack J.H."/>
            <person name="Chen G."/>
        </authorList>
    </citation>
    <scope>NUCLEOTIDE SEQUENCE [LARGE SCALE GENOMIC DNA]</scope>
    <source>
        <strain evidence="11">cv. DH0086</strain>
    </source>
</reference>
<dbReference type="OrthoDB" id="2143914at2759"/>
<dbReference type="Gramene" id="ONK71436">
    <property type="protein sequence ID" value="ONK71436"/>
    <property type="gene ID" value="A4U43_C04F8550"/>
</dbReference>
<keyword evidence="3" id="KW-0805">Transcription regulation</keyword>
<feature type="compositionally biased region" description="Polar residues" evidence="7">
    <location>
        <begin position="252"/>
        <end position="261"/>
    </location>
</feature>
<protein>
    <submittedName>
        <fullName evidence="10">Uncharacterized protein</fullName>
    </submittedName>
</protein>
<dbReference type="PROSITE" id="PS50090">
    <property type="entry name" value="MYB_LIKE"/>
    <property type="match status" value="2"/>
</dbReference>
<dbReference type="InterPro" id="IPR017930">
    <property type="entry name" value="Myb_dom"/>
</dbReference>
<evidence type="ECO:0000259" key="8">
    <source>
        <dbReference type="PROSITE" id="PS50090"/>
    </source>
</evidence>
<dbReference type="CDD" id="cd00167">
    <property type="entry name" value="SANT"/>
    <property type="match status" value="2"/>
</dbReference>
<dbReference type="SMART" id="SM00717">
    <property type="entry name" value="SANT"/>
    <property type="match status" value="2"/>
</dbReference>
<keyword evidence="11" id="KW-1185">Reference proteome</keyword>
<evidence type="ECO:0000256" key="6">
    <source>
        <dbReference type="ARBA" id="ARBA00023242"/>
    </source>
</evidence>
<feature type="domain" description="HTH myb-type" evidence="9">
    <location>
        <begin position="63"/>
        <end position="117"/>
    </location>
</feature>